<reference evidence="3" key="1">
    <citation type="submission" date="2017-04" db="EMBL/GenBank/DDBJ databases">
        <authorList>
            <person name="Varghese N."/>
            <person name="Submissions S."/>
        </authorList>
    </citation>
    <scope>NUCLEOTIDE SEQUENCE [LARGE SCALE GENOMIC DNA]</scope>
    <source>
        <strain evidence="3">DSM 9293</strain>
    </source>
</reference>
<feature type="transmembrane region" description="Helical" evidence="1">
    <location>
        <begin position="133"/>
        <end position="152"/>
    </location>
</feature>
<keyword evidence="1" id="KW-0472">Membrane</keyword>
<gene>
    <name evidence="2" type="ORF">SAMN00768000_1791</name>
</gene>
<feature type="transmembrane region" description="Helical" evidence="1">
    <location>
        <begin position="284"/>
        <end position="300"/>
    </location>
</feature>
<protein>
    <recommendedName>
        <fullName evidence="4">MFS transporter</fullName>
    </recommendedName>
</protein>
<feature type="transmembrane region" description="Helical" evidence="1">
    <location>
        <begin position="158"/>
        <end position="179"/>
    </location>
</feature>
<keyword evidence="1" id="KW-0812">Transmembrane</keyword>
<dbReference type="RefSeq" id="WP_084661318.1">
    <property type="nucleotide sequence ID" value="NZ_FWWY01000001.1"/>
</dbReference>
<feature type="transmembrane region" description="Helical" evidence="1">
    <location>
        <begin position="77"/>
        <end position="106"/>
    </location>
</feature>
<dbReference type="EMBL" id="FWWY01000001">
    <property type="protein sequence ID" value="SMC04702.1"/>
    <property type="molecule type" value="Genomic_DNA"/>
</dbReference>
<accession>A0A1W1WET1</accession>
<dbReference type="InterPro" id="IPR036259">
    <property type="entry name" value="MFS_trans_sf"/>
</dbReference>
<keyword evidence="3" id="KW-1185">Reference proteome</keyword>
<evidence type="ECO:0000313" key="2">
    <source>
        <dbReference type="EMBL" id="SMC04702.1"/>
    </source>
</evidence>
<dbReference type="SUPFAM" id="SSF103473">
    <property type="entry name" value="MFS general substrate transporter"/>
    <property type="match status" value="1"/>
</dbReference>
<evidence type="ECO:0008006" key="4">
    <source>
        <dbReference type="Google" id="ProtNLM"/>
    </source>
</evidence>
<keyword evidence="1" id="KW-1133">Transmembrane helix</keyword>
<feature type="transmembrane region" description="Helical" evidence="1">
    <location>
        <begin position="306"/>
        <end position="324"/>
    </location>
</feature>
<name>A0A1W1WET1_SULTA</name>
<proteinExistence type="predicted"/>
<dbReference type="Proteomes" id="UP000192660">
    <property type="component" value="Unassembled WGS sequence"/>
</dbReference>
<organism evidence="2 3">
    <name type="scientific">Sulfobacillus thermosulfidooxidans (strain DSM 9293 / VKM B-1269 / AT-1)</name>
    <dbReference type="NCBI Taxonomy" id="929705"/>
    <lineage>
        <taxon>Bacteria</taxon>
        <taxon>Bacillati</taxon>
        <taxon>Bacillota</taxon>
        <taxon>Clostridia</taxon>
        <taxon>Eubacteriales</taxon>
        <taxon>Clostridiales Family XVII. Incertae Sedis</taxon>
        <taxon>Sulfobacillus</taxon>
    </lineage>
</organism>
<feature type="transmembrane region" description="Helical" evidence="1">
    <location>
        <begin position="344"/>
        <end position="365"/>
    </location>
</feature>
<sequence length="420" mass="47089">MVARVVGFYFFDSFLVTGMQTVIPQIYFLSHYGLDEKVWLGICLLAGALGIVLGAHLSRHYSLVTWIKKAPGPSLVVGGYLINMGLFLTLFWCSSVVVYVILYAVVELFQAYWFSTWDNVWLQILPITQIRTFVTRAILFQSLGNILAPLFFTWGWGIWGAALAVVLGTVVNVSAFITVKSQVSENIYYAAQLPMAPLVTLERWFVLYALMIYGALMVLTANVLYLLGHFYVLQSDQATKVAGYLLAISNLVGILMVMGYLGWNQHTPSQPIHDRGYQRGPQRWSLAGILIAFVLFFVKLSTHLPYLLLLGALIGSSFGIFRLMAREFASRRVALTERTWLLTIFNNLHGFAQLLAFGAMIIMTLGRPLLGLSLTQGLFVIMGLFLLVAVVSMVNWERSLRQETLFPSHKMSQLEGSQEL</sequence>
<feature type="transmembrane region" description="Helical" evidence="1">
    <location>
        <begin position="205"/>
        <end position="232"/>
    </location>
</feature>
<feature type="transmembrane region" description="Helical" evidence="1">
    <location>
        <begin position="377"/>
        <end position="396"/>
    </location>
</feature>
<dbReference type="AlphaFoldDB" id="A0A1W1WET1"/>
<dbReference type="Gene3D" id="1.20.1250.20">
    <property type="entry name" value="MFS general substrate transporter like domains"/>
    <property type="match status" value="1"/>
</dbReference>
<feature type="transmembrane region" description="Helical" evidence="1">
    <location>
        <begin position="38"/>
        <end position="57"/>
    </location>
</feature>
<feature type="transmembrane region" description="Helical" evidence="1">
    <location>
        <begin position="244"/>
        <end position="263"/>
    </location>
</feature>
<feature type="transmembrane region" description="Helical" evidence="1">
    <location>
        <begin position="6"/>
        <end position="29"/>
    </location>
</feature>
<evidence type="ECO:0000256" key="1">
    <source>
        <dbReference type="SAM" id="Phobius"/>
    </source>
</evidence>
<evidence type="ECO:0000313" key="3">
    <source>
        <dbReference type="Proteomes" id="UP000192660"/>
    </source>
</evidence>